<gene>
    <name evidence="6" type="ORF">HS088_TW04G01122</name>
</gene>
<feature type="domain" description="DRBM" evidence="5">
    <location>
        <begin position="1"/>
        <end position="70"/>
    </location>
</feature>
<evidence type="ECO:0000256" key="2">
    <source>
        <dbReference type="ARBA" id="ARBA00022884"/>
    </source>
</evidence>
<feature type="region of interest" description="Disordered" evidence="4">
    <location>
        <begin position="503"/>
        <end position="535"/>
    </location>
</feature>
<evidence type="ECO:0000256" key="1">
    <source>
        <dbReference type="ARBA" id="ARBA00022737"/>
    </source>
</evidence>
<dbReference type="InParanoid" id="A0A7J7DS94"/>
<dbReference type="PANTHER" id="PTHR46031">
    <property type="match status" value="1"/>
</dbReference>
<feature type="compositionally biased region" description="Polar residues" evidence="4">
    <location>
        <begin position="599"/>
        <end position="610"/>
    </location>
</feature>
<accession>A0A7J7DS94</accession>
<comment type="caution">
    <text evidence="6">The sequence shown here is derived from an EMBL/GenBank/DDBJ whole genome shotgun (WGS) entry which is preliminary data.</text>
</comment>
<dbReference type="PANTHER" id="PTHR46031:SF16">
    <property type="entry name" value="DOUBLE-STRANDED RNA-BINDING PROTEIN 4"/>
    <property type="match status" value="1"/>
</dbReference>
<dbReference type="Gene3D" id="3.30.160.20">
    <property type="match status" value="5"/>
</dbReference>
<evidence type="ECO:0000313" key="6">
    <source>
        <dbReference type="EMBL" id="KAF5749159.1"/>
    </source>
</evidence>
<dbReference type="GO" id="GO:0003723">
    <property type="term" value="F:RNA binding"/>
    <property type="evidence" value="ECO:0007669"/>
    <property type="project" value="UniProtKB-UniRule"/>
</dbReference>
<proteinExistence type="predicted"/>
<feature type="region of interest" description="Disordered" evidence="4">
    <location>
        <begin position="586"/>
        <end position="641"/>
    </location>
</feature>
<dbReference type="AlphaFoldDB" id="A0A7J7DS94"/>
<evidence type="ECO:0000313" key="7">
    <source>
        <dbReference type="Proteomes" id="UP000593562"/>
    </source>
</evidence>
<keyword evidence="7" id="KW-1185">Reference proteome</keyword>
<evidence type="ECO:0000259" key="5">
    <source>
        <dbReference type="PROSITE" id="PS50137"/>
    </source>
</evidence>
<reference evidence="6 7" key="1">
    <citation type="journal article" date="2020" name="Nat. Commun.">
        <title>Genome of Tripterygium wilfordii and identification of cytochrome P450 involved in triptolide biosynthesis.</title>
        <authorList>
            <person name="Tu L."/>
            <person name="Su P."/>
            <person name="Zhang Z."/>
            <person name="Gao L."/>
            <person name="Wang J."/>
            <person name="Hu T."/>
            <person name="Zhou J."/>
            <person name="Zhang Y."/>
            <person name="Zhao Y."/>
            <person name="Liu Y."/>
            <person name="Song Y."/>
            <person name="Tong Y."/>
            <person name="Lu Y."/>
            <person name="Yang J."/>
            <person name="Xu C."/>
            <person name="Jia M."/>
            <person name="Peters R.J."/>
            <person name="Huang L."/>
            <person name="Gao W."/>
        </authorList>
    </citation>
    <scope>NUCLEOTIDE SEQUENCE [LARGE SCALE GENOMIC DNA]</scope>
    <source>
        <strain evidence="7">cv. XIE 37</strain>
        <tissue evidence="6">Leaf</tissue>
    </source>
</reference>
<feature type="domain" description="DRBM" evidence="5">
    <location>
        <begin position="294"/>
        <end position="361"/>
    </location>
</feature>
<feature type="domain" description="DRBM" evidence="5">
    <location>
        <begin position="144"/>
        <end position="213"/>
    </location>
</feature>
<dbReference type="InterPro" id="IPR014720">
    <property type="entry name" value="dsRBD_dom"/>
</dbReference>
<feature type="compositionally biased region" description="Low complexity" evidence="4">
    <location>
        <begin position="619"/>
        <end position="630"/>
    </location>
</feature>
<keyword evidence="2 3" id="KW-0694">RNA-binding</keyword>
<dbReference type="SMART" id="SM00358">
    <property type="entry name" value="DSRM"/>
    <property type="match status" value="5"/>
</dbReference>
<keyword evidence="1" id="KW-0677">Repeat</keyword>
<feature type="compositionally biased region" description="Polar residues" evidence="4">
    <location>
        <begin position="562"/>
        <end position="580"/>
    </location>
</feature>
<dbReference type="SUPFAM" id="SSF54768">
    <property type="entry name" value="dsRNA-binding domain-like"/>
    <property type="match status" value="5"/>
</dbReference>
<dbReference type="Pfam" id="PF00035">
    <property type="entry name" value="dsrm"/>
    <property type="match status" value="4"/>
</dbReference>
<dbReference type="EMBL" id="JAAARO010000004">
    <property type="protein sequence ID" value="KAF5749159.1"/>
    <property type="molecule type" value="Genomic_DNA"/>
</dbReference>
<name>A0A7J7DS94_TRIWF</name>
<dbReference type="PROSITE" id="PS50137">
    <property type="entry name" value="DS_RBD"/>
    <property type="match status" value="4"/>
</dbReference>
<organism evidence="6 7">
    <name type="scientific">Tripterygium wilfordii</name>
    <name type="common">Thunder God vine</name>
    <dbReference type="NCBI Taxonomy" id="458696"/>
    <lineage>
        <taxon>Eukaryota</taxon>
        <taxon>Viridiplantae</taxon>
        <taxon>Streptophyta</taxon>
        <taxon>Embryophyta</taxon>
        <taxon>Tracheophyta</taxon>
        <taxon>Spermatophyta</taxon>
        <taxon>Magnoliopsida</taxon>
        <taxon>eudicotyledons</taxon>
        <taxon>Gunneridae</taxon>
        <taxon>Pentapetalae</taxon>
        <taxon>rosids</taxon>
        <taxon>fabids</taxon>
        <taxon>Celastrales</taxon>
        <taxon>Celastraceae</taxon>
        <taxon>Tripterygium</taxon>
    </lineage>
</organism>
<feature type="domain" description="DRBM" evidence="5">
    <location>
        <begin position="434"/>
        <end position="502"/>
    </location>
</feature>
<dbReference type="Proteomes" id="UP000593562">
    <property type="component" value="Unassembled WGS sequence"/>
</dbReference>
<protein>
    <submittedName>
        <fullName evidence="6">Double-stranded RNA-binding protein 2-like isoform X1</fullName>
    </submittedName>
</protein>
<feature type="region of interest" description="Disordered" evidence="4">
    <location>
        <begin position="561"/>
        <end position="580"/>
    </location>
</feature>
<evidence type="ECO:0000256" key="3">
    <source>
        <dbReference type="PROSITE-ProRule" id="PRU00266"/>
    </source>
</evidence>
<evidence type="ECO:0000256" key="4">
    <source>
        <dbReference type="SAM" id="MobiDB-lite"/>
    </source>
</evidence>
<sequence length="684" mass="76226">MYKTRLQEICQRKRWSLPKYSVEKTGLDHIPHFQATVTVNGLTFTSDDKCNSSKDAQNEAAMRAFNHLSVPEFNPSKAPIPFEPSSLPGTSSITNDLNKEFPTRGASQQKSQEMNQIPRGIATARLVIDNDRCKDTDREAEANIYKSKLNEFCQRNRWRPPDYMVKKKGPDHFPQFQATVTVNGVSFTTHDQCKSSKDAQNNAARIAFDHFCTPNIPSSLSPIPSNSSLRGNDFTNTAKMKITEASLSAIADLKDMPLTETSQLKPQKTNQVPQLNGNAIHVKHNDRFIDMQHSYKNQLQNYTQKSNVNLPAYYHEGPPHTSHFKGVVGFGEKTYESHELFPTMKEAEHVAAKVALMPLSKNEVQEASIPVTPTYYCDQEGPPHTSHFKGVVGVGEKTYESNELFPTMKEAEHVTAKVALMPLSKNEIQEDESRYKNLLQELAQKECYGLPSYNTLKSGEPHVPIFVSTVEVEGELFTGREAKTKKQAEMSAARIAYKAIKDRMASQSPNAHQGKGNPEFLSSGSHYEKTTDRQQNFEAELPPIPQEEHEEEIELFIGVDPSSIQSPVSGGNSAVNDELSSTSSCFYDSDADSEPRAGSTISSYTDTSSRPDTEPPAGSTFSSYTDTSSSPRVIVFPRSHPRSVPPGGAMKILNDEFVSYKYKSEPYMSSSPRRSGNIAHLHEY</sequence>